<evidence type="ECO:0000313" key="7">
    <source>
        <dbReference type="EMBL" id="KAB1643038.1"/>
    </source>
</evidence>
<dbReference type="AlphaFoldDB" id="A0A6N6NRX5"/>
<dbReference type="GO" id="GO:0015941">
    <property type="term" value="P:pantothenate catabolic process"/>
    <property type="evidence" value="ECO:0007669"/>
    <property type="project" value="InterPro"/>
</dbReference>
<dbReference type="Gene3D" id="3.40.50.10300">
    <property type="entry name" value="CoaB-like"/>
    <property type="match status" value="1"/>
</dbReference>
<feature type="domain" description="DNA/pantothenate metabolism flavoprotein C-terminal" evidence="6">
    <location>
        <begin position="192"/>
        <end position="402"/>
    </location>
</feature>
<sequence>MRNANGRASSTPLVLLGVTGGIAAYKSCEILRGLQKAGVRVKVVMTKNACEFVGPTTFRALTHEPVAVDTFGDGPGDPIHHVSLAEECDLFLIAPCTANVLAKMAAGIADDLLSTTALACTAPIAVAPAMNVHMYEAAATQRNMQLLASRGVRFIEPGEGYLACGDVGRGRLADPADIVSYALEVLGRKKDLVGKRVVVTAGPTVEQIDSVRFISNPSTGKMGFAIAEAAVERGADVTLVTGPVALTDARGAKMVRVSTAREMKAAVDESFPSADIAVFSAAVSDFRPRTAFDRKLKKGVDDEALSRIELVENPDILASCGASKRAGQVVVGFAAETNDVIDNALSKLSRKKADFIVANDVSRGQGFGADSDEVTFVSASGEQHLPELGKRELADRILDKALEFLKLGLETS</sequence>
<dbReference type="GO" id="GO:0010181">
    <property type="term" value="F:FMN binding"/>
    <property type="evidence" value="ECO:0007669"/>
    <property type="project" value="UniProtKB-UniRule"/>
</dbReference>
<name>A0A6N6NRX5_9ACTN</name>
<dbReference type="Gene3D" id="3.40.50.1950">
    <property type="entry name" value="Flavin prenyltransferase-like"/>
    <property type="match status" value="1"/>
</dbReference>
<comment type="caution">
    <text evidence="3">Lacks conserved residue(s) required for the propagation of feature annotation.</text>
</comment>
<keyword evidence="1 3" id="KW-0210">Decarboxylase</keyword>
<feature type="domain" description="Flavoprotein" evidence="5">
    <location>
        <begin position="14"/>
        <end position="184"/>
    </location>
</feature>
<keyword evidence="3 4" id="KW-0436">Ligase</keyword>
<organism evidence="7 8">
    <name type="scientific">Ellagibacter isourolithinifaciens</name>
    <dbReference type="NCBI Taxonomy" id="2137581"/>
    <lineage>
        <taxon>Bacteria</taxon>
        <taxon>Bacillati</taxon>
        <taxon>Actinomycetota</taxon>
        <taxon>Coriobacteriia</taxon>
        <taxon>Eggerthellales</taxon>
        <taxon>Eggerthellaceae</taxon>
        <taxon>Ellagibacter</taxon>
    </lineage>
</organism>
<dbReference type="NCBIfam" id="TIGR00521">
    <property type="entry name" value="coaBC_dfp"/>
    <property type="match status" value="1"/>
</dbReference>
<comment type="catalytic activity">
    <reaction evidence="3 4">
        <text>N-[(R)-4-phosphopantothenoyl]-L-cysteine + H(+) = (R)-4'-phosphopantetheine + CO2</text>
        <dbReference type="Rhea" id="RHEA:16793"/>
        <dbReference type="ChEBI" id="CHEBI:15378"/>
        <dbReference type="ChEBI" id="CHEBI:16526"/>
        <dbReference type="ChEBI" id="CHEBI:59458"/>
        <dbReference type="ChEBI" id="CHEBI:61723"/>
        <dbReference type="EC" id="4.1.1.36"/>
    </reaction>
</comment>
<dbReference type="Pfam" id="PF04127">
    <property type="entry name" value="DFP"/>
    <property type="match status" value="1"/>
</dbReference>
<dbReference type="InterPro" id="IPR036551">
    <property type="entry name" value="Flavin_trans-like"/>
</dbReference>
<dbReference type="EMBL" id="WAJR01000001">
    <property type="protein sequence ID" value="KAB1643038.1"/>
    <property type="molecule type" value="Genomic_DNA"/>
</dbReference>
<protein>
    <recommendedName>
        <fullName evidence="3">Coenzyme A biosynthesis bifunctional protein CoaBC</fullName>
    </recommendedName>
    <alternativeName>
        <fullName evidence="3">DNA/pantothenate metabolism flavoprotein</fullName>
    </alternativeName>
    <alternativeName>
        <fullName evidence="3">Phosphopantothenoylcysteine synthetase/decarboxylase</fullName>
        <shortName evidence="3">PPCS-PPCDC</shortName>
    </alternativeName>
    <domain>
        <recommendedName>
            <fullName evidence="3">Phosphopantothenoylcysteine decarboxylase</fullName>
            <shortName evidence="3">PPC decarboxylase</shortName>
            <shortName evidence="3">PPC-DC</shortName>
            <ecNumber evidence="3">4.1.1.36</ecNumber>
        </recommendedName>
        <alternativeName>
            <fullName evidence="3">CoaC</fullName>
        </alternativeName>
    </domain>
    <domain>
        <recommendedName>
            <fullName evidence="3">Phosphopantothenate--cysteine ligase</fullName>
            <ecNumber evidence="3">6.3.2.5</ecNumber>
        </recommendedName>
        <alternativeName>
            <fullName evidence="3">CoaB</fullName>
        </alternativeName>
        <alternativeName>
            <fullName evidence="3">Phosphopantothenoylcysteine synthetase</fullName>
            <shortName evidence="3">PPC synthetase</shortName>
            <shortName evidence="3">PPC-S</shortName>
        </alternativeName>
    </domain>
</protein>
<dbReference type="Pfam" id="PF02441">
    <property type="entry name" value="Flavoprotein"/>
    <property type="match status" value="1"/>
</dbReference>
<dbReference type="EC" id="6.3.2.5" evidence="3"/>
<gene>
    <name evidence="3 7" type="primary">coaBC</name>
    <name evidence="7" type="ORF">F8C90_01045</name>
</gene>
<dbReference type="InterPro" id="IPR003382">
    <property type="entry name" value="Flavoprotein"/>
</dbReference>
<dbReference type="OrthoDB" id="9802554at2"/>
<dbReference type="SUPFAM" id="SSF52507">
    <property type="entry name" value="Homo-oligomeric flavin-containing Cys decarboxylases, HFCD"/>
    <property type="match status" value="1"/>
</dbReference>
<comment type="caution">
    <text evidence="7">The sequence shown here is derived from an EMBL/GenBank/DDBJ whole genome shotgun (WGS) entry which is preliminary data.</text>
</comment>
<feature type="binding site" evidence="3">
    <location>
        <begin position="314"/>
        <end position="317"/>
    </location>
    <ligand>
        <name>CTP</name>
        <dbReference type="ChEBI" id="CHEBI:37563"/>
    </ligand>
</feature>
<dbReference type="PANTHER" id="PTHR14359">
    <property type="entry name" value="HOMO-OLIGOMERIC FLAVIN CONTAINING CYS DECARBOXYLASE FAMILY"/>
    <property type="match status" value="1"/>
</dbReference>
<comment type="function">
    <text evidence="4">Catalyzes two steps in the biosynthesis of coenzyme A. In the first step cysteine is conjugated to 4'-phosphopantothenate to form 4-phosphopantothenoylcysteine, in the latter compound is decarboxylated to form 4'-phosphopantotheine.</text>
</comment>
<accession>A0A6N6NRX5</accession>
<evidence type="ECO:0000256" key="2">
    <source>
        <dbReference type="ARBA" id="ARBA00023239"/>
    </source>
</evidence>
<keyword evidence="3" id="KW-0460">Magnesium</keyword>
<dbReference type="InterPro" id="IPR005252">
    <property type="entry name" value="CoaBC"/>
</dbReference>
<feature type="binding site" evidence="3">
    <location>
        <position position="285"/>
    </location>
    <ligand>
        <name>CTP</name>
        <dbReference type="ChEBI" id="CHEBI:37563"/>
    </ligand>
</feature>
<comment type="pathway">
    <text evidence="3 4">Cofactor biosynthesis; coenzyme A biosynthesis; CoA from (R)-pantothenate: step 2/5.</text>
</comment>
<feature type="binding site" evidence="3">
    <location>
        <position position="295"/>
    </location>
    <ligand>
        <name>CTP</name>
        <dbReference type="ChEBI" id="CHEBI:37563"/>
    </ligand>
</feature>
<evidence type="ECO:0000259" key="5">
    <source>
        <dbReference type="Pfam" id="PF02441"/>
    </source>
</evidence>
<dbReference type="EC" id="4.1.1.36" evidence="3"/>
<feature type="binding site" evidence="3">
    <location>
        <position position="351"/>
    </location>
    <ligand>
        <name>CTP</name>
        <dbReference type="ChEBI" id="CHEBI:37563"/>
    </ligand>
</feature>
<dbReference type="PANTHER" id="PTHR14359:SF6">
    <property type="entry name" value="PHOSPHOPANTOTHENOYLCYSTEINE DECARBOXYLASE"/>
    <property type="match status" value="1"/>
</dbReference>
<dbReference type="GO" id="GO:0046872">
    <property type="term" value="F:metal ion binding"/>
    <property type="evidence" value="ECO:0007669"/>
    <property type="project" value="UniProtKB-KW"/>
</dbReference>
<comment type="similarity">
    <text evidence="3 4">In the C-terminal section; belongs to the PPC synthetase family.</text>
</comment>
<evidence type="ECO:0000256" key="4">
    <source>
        <dbReference type="RuleBase" id="RU364078"/>
    </source>
</evidence>
<comment type="pathway">
    <text evidence="3 4">Cofactor biosynthesis; coenzyme A biosynthesis; CoA from (R)-pantothenate: step 3/5.</text>
</comment>
<keyword evidence="2 3" id="KW-0456">Lyase</keyword>
<keyword evidence="3" id="KW-0479">Metal-binding</keyword>
<dbReference type="GO" id="GO:0004633">
    <property type="term" value="F:phosphopantothenoylcysteine decarboxylase activity"/>
    <property type="evidence" value="ECO:0007669"/>
    <property type="project" value="UniProtKB-UniRule"/>
</dbReference>
<comment type="cofactor">
    <cofactor evidence="3">
        <name>Mg(2+)</name>
        <dbReference type="ChEBI" id="CHEBI:18420"/>
    </cofactor>
</comment>
<keyword evidence="8" id="KW-1185">Reference proteome</keyword>
<evidence type="ECO:0000259" key="6">
    <source>
        <dbReference type="Pfam" id="PF04127"/>
    </source>
</evidence>
<feature type="active site" description="Proton donor" evidence="3">
    <location>
        <position position="164"/>
    </location>
</feature>
<comment type="cofactor">
    <cofactor evidence="3">
        <name>FMN</name>
        <dbReference type="ChEBI" id="CHEBI:58210"/>
    </cofactor>
    <text evidence="3">Binds 1 FMN per subunit.</text>
</comment>
<dbReference type="GO" id="GO:0015937">
    <property type="term" value="P:coenzyme A biosynthetic process"/>
    <property type="evidence" value="ECO:0007669"/>
    <property type="project" value="UniProtKB-UniRule"/>
</dbReference>
<feature type="region of interest" description="Phosphopantothenoylcysteine decarboxylase" evidence="3">
    <location>
        <begin position="1"/>
        <end position="196"/>
    </location>
</feature>
<comment type="catalytic activity">
    <reaction evidence="3 4">
        <text>(R)-4'-phosphopantothenate + L-cysteine + CTP = N-[(R)-4-phosphopantothenoyl]-L-cysteine + CMP + diphosphate + H(+)</text>
        <dbReference type="Rhea" id="RHEA:19397"/>
        <dbReference type="ChEBI" id="CHEBI:10986"/>
        <dbReference type="ChEBI" id="CHEBI:15378"/>
        <dbReference type="ChEBI" id="CHEBI:33019"/>
        <dbReference type="ChEBI" id="CHEBI:35235"/>
        <dbReference type="ChEBI" id="CHEBI:37563"/>
        <dbReference type="ChEBI" id="CHEBI:59458"/>
        <dbReference type="ChEBI" id="CHEBI:60377"/>
        <dbReference type="EC" id="6.3.2.5"/>
    </reaction>
</comment>
<proteinExistence type="inferred from homology"/>
<dbReference type="Proteomes" id="UP000468668">
    <property type="component" value="Unassembled WGS sequence"/>
</dbReference>
<dbReference type="InterPro" id="IPR007085">
    <property type="entry name" value="DNA/pantothenate-metab_flavo_C"/>
</dbReference>
<keyword evidence="3" id="KW-0511">Multifunctional enzyme</keyword>
<dbReference type="InterPro" id="IPR035929">
    <property type="entry name" value="CoaB-like_sf"/>
</dbReference>
<feature type="region of interest" description="Phosphopantothenate--cysteine ligase" evidence="3">
    <location>
        <begin position="197"/>
        <end position="412"/>
    </location>
</feature>
<keyword evidence="3 4" id="KW-0288">FMN</keyword>
<dbReference type="SUPFAM" id="SSF102645">
    <property type="entry name" value="CoaB-like"/>
    <property type="match status" value="1"/>
</dbReference>
<reference evidence="7 8" key="1">
    <citation type="submission" date="2019-09" db="EMBL/GenBank/DDBJ databases">
        <title>Whole genome shotgun sequencing (WGS) of Ellagibacter isourolithinifaciens DSM 104140(T) and Adlercreutzia muris DSM 29508(T).</title>
        <authorList>
            <person name="Stoll D.A."/>
            <person name="Danylec N."/>
            <person name="Huch M."/>
        </authorList>
    </citation>
    <scope>NUCLEOTIDE SEQUENCE [LARGE SCALE GENOMIC DNA]</scope>
    <source>
        <strain evidence="7 8">DSM 104140</strain>
    </source>
</reference>
<dbReference type="HAMAP" id="MF_02225">
    <property type="entry name" value="CoaBC"/>
    <property type="match status" value="1"/>
</dbReference>
<dbReference type="GO" id="GO:0004632">
    <property type="term" value="F:phosphopantothenate--cysteine ligase activity"/>
    <property type="evidence" value="ECO:0007669"/>
    <property type="project" value="UniProtKB-UniRule"/>
</dbReference>
<feature type="binding site" evidence="3">
    <location>
        <position position="347"/>
    </location>
    <ligand>
        <name>CTP</name>
        <dbReference type="ChEBI" id="CHEBI:37563"/>
    </ligand>
</feature>
<evidence type="ECO:0000256" key="1">
    <source>
        <dbReference type="ARBA" id="ARBA00022793"/>
    </source>
</evidence>
<evidence type="ECO:0000313" key="8">
    <source>
        <dbReference type="Proteomes" id="UP000468668"/>
    </source>
</evidence>
<keyword evidence="3 4" id="KW-0285">Flavoprotein</keyword>
<dbReference type="UniPathway" id="UPA00241">
    <property type="reaction ID" value="UER00353"/>
</dbReference>
<evidence type="ECO:0000256" key="3">
    <source>
        <dbReference type="HAMAP-Rule" id="MF_02225"/>
    </source>
</evidence>
<dbReference type="GO" id="GO:0071513">
    <property type="term" value="C:phosphopantothenoylcysteine decarboxylase complex"/>
    <property type="evidence" value="ECO:0007669"/>
    <property type="project" value="TreeGrafter"/>
</dbReference>
<feature type="binding site" evidence="3">
    <location>
        <position position="333"/>
    </location>
    <ligand>
        <name>CTP</name>
        <dbReference type="ChEBI" id="CHEBI:37563"/>
    </ligand>
</feature>
<comment type="function">
    <text evidence="3">Catalyzes two sequential steps in the biosynthesis of coenzyme A. In the first step cysteine is conjugated to 4'-phosphopantothenate to form 4-phosphopantothenoylcysteine. In the second step the latter compound is decarboxylated to form 4'-phosphopantotheine.</text>
</comment>
<comment type="similarity">
    <text evidence="3 4">In the N-terminal section; belongs to the HFCD (homo-oligomeric flavin containing Cys decarboxylase) superfamily.</text>
</comment>